<comment type="similarity">
    <text evidence="1">Belongs to the isocitrate and isopropylmalate dehydrogenases family.</text>
</comment>
<dbReference type="PANTHER" id="PTHR11835:SF42">
    <property type="entry name" value="ISOCITRATE DEHYDROGENASE [NAD] SUBUNIT BETA, MITOCHONDRIAL"/>
    <property type="match status" value="1"/>
</dbReference>
<dbReference type="Proteomes" id="UP001152795">
    <property type="component" value="Unassembled WGS sequence"/>
</dbReference>
<keyword evidence="2" id="KW-0816">Tricarboxylic acid cycle</keyword>
<feature type="non-terminal residue" evidence="3">
    <location>
        <position position="1"/>
    </location>
</feature>
<dbReference type="PANTHER" id="PTHR11835">
    <property type="entry name" value="DECARBOXYLATING DEHYDROGENASES-ISOCITRATE, ISOPROPYLMALATE, TARTRATE"/>
    <property type="match status" value="1"/>
</dbReference>
<dbReference type="Pfam" id="PF00180">
    <property type="entry name" value="Iso_dh"/>
    <property type="match status" value="1"/>
</dbReference>
<dbReference type="GO" id="GO:0006102">
    <property type="term" value="P:isocitrate metabolic process"/>
    <property type="evidence" value="ECO:0007669"/>
    <property type="project" value="TreeGrafter"/>
</dbReference>
<dbReference type="OrthoDB" id="10261637at2759"/>
<evidence type="ECO:0000256" key="1">
    <source>
        <dbReference type="ARBA" id="ARBA00007769"/>
    </source>
</evidence>
<evidence type="ECO:0000313" key="3">
    <source>
        <dbReference type="EMBL" id="CAB4029477.1"/>
    </source>
</evidence>
<name>A0A7D9LBM4_PARCT</name>
<dbReference type="AlphaFoldDB" id="A0A7D9LBM4"/>
<protein>
    <submittedName>
        <fullName evidence="3">Isocitrate dehydrogenase [NAD] subunit beta, mitochondrial-like</fullName>
    </submittedName>
</protein>
<proteinExistence type="inferred from homology"/>
<gene>
    <name evidence="3" type="ORF">PACLA_8A081592</name>
</gene>
<dbReference type="Gene3D" id="3.40.718.10">
    <property type="entry name" value="Isopropylmalate Dehydrogenase"/>
    <property type="match status" value="1"/>
</dbReference>
<dbReference type="GO" id="GO:0005739">
    <property type="term" value="C:mitochondrion"/>
    <property type="evidence" value="ECO:0007669"/>
    <property type="project" value="TreeGrafter"/>
</dbReference>
<keyword evidence="4" id="KW-1185">Reference proteome</keyword>
<sequence length="170" mass="18274">MATCSGRKILQSSLDGRIFHFLKNNFSHQAALKNHGRIISSHTIKRNFSSEEEAGKPSNRIGGKHTLTMIPGDGVGPELCESVKMVFAAAGVPVEWNEIAVSDIGSYGSKHSLLDVADSLKKTGVAIKGALTTPTSINSQDILSLNQKMKIDLDLFANVVQCKSFAGFKT</sequence>
<dbReference type="EMBL" id="CACRXK020016195">
    <property type="protein sequence ID" value="CAB4029477.1"/>
    <property type="molecule type" value="Genomic_DNA"/>
</dbReference>
<evidence type="ECO:0000256" key="2">
    <source>
        <dbReference type="ARBA" id="ARBA00022532"/>
    </source>
</evidence>
<dbReference type="GO" id="GO:0006099">
    <property type="term" value="P:tricarboxylic acid cycle"/>
    <property type="evidence" value="ECO:0007669"/>
    <property type="project" value="UniProtKB-KW"/>
</dbReference>
<accession>A0A7D9LBM4</accession>
<reference evidence="3" key="1">
    <citation type="submission" date="2020-04" db="EMBL/GenBank/DDBJ databases">
        <authorList>
            <person name="Alioto T."/>
            <person name="Alioto T."/>
            <person name="Gomez Garrido J."/>
        </authorList>
    </citation>
    <scope>NUCLEOTIDE SEQUENCE</scope>
    <source>
        <strain evidence="3">A484AB</strain>
    </source>
</reference>
<evidence type="ECO:0000313" key="4">
    <source>
        <dbReference type="Proteomes" id="UP001152795"/>
    </source>
</evidence>
<dbReference type="InterPro" id="IPR024084">
    <property type="entry name" value="IsoPropMal-DH-like_dom"/>
</dbReference>
<dbReference type="SUPFAM" id="SSF53659">
    <property type="entry name" value="Isocitrate/Isopropylmalate dehydrogenase-like"/>
    <property type="match status" value="1"/>
</dbReference>
<organism evidence="3 4">
    <name type="scientific">Paramuricea clavata</name>
    <name type="common">Red gorgonian</name>
    <name type="synonym">Violescent sea-whip</name>
    <dbReference type="NCBI Taxonomy" id="317549"/>
    <lineage>
        <taxon>Eukaryota</taxon>
        <taxon>Metazoa</taxon>
        <taxon>Cnidaria</taxon>
        <taxon>Anthozoa</taxon>
        <taxon>Octocorallia</taxon>
        <taxon>Malacalcyonacea</taxon>
        <taxon>Plexauridae</taxon>
        <taxon>Paramuricea</taxon>
    </lineage>
</organism>
<comment type="caution">
    <text evidence="3">The sequence shown here is derived from an EMBL/GenBank/DDBJ whole genome shotgun (WGS) entry which is preliminary data.</text>
</comment>